<feature type="region of interest" description="Disordered" evidence="1">
    <location>
        <begin position="273"/>
        <end position="327"/>
    </location>
</feature>
<evidence type="ECO:0000256" key="2">
    <source>
        <dbReference type="SAM" id="Phobius"/>
    </source>
</evidence>
<evidence type="ECO:0000259" key="4">
    <source>
        <dbReference type="Pfam" id="PF24036"/>
    </source>
</evidence>
<keyword evidence="2" id="KW-1133">Transmembrane helix</keyword>
<dbReference type="EMBL" id="AOME01000014">
    <property type="protein sequence ID" value="EMA55253.1"/>
    <property type="molecule type" value="Genomic_DNA"/>
</dbReference>
<dbReference type="AlphaFoldDB" id="M0NCF0"/>
<dbReference type="Proteomes" id="UP000011625">
    <property type="component" value="Unassembled WGS sequence"/>
</dbReference>
<keyword evidence="2" id="KW-0812">Transmembrane</keyword>
<dbReference type="RefSeq" id="WP_005039625.1">
    <property type="nucleotide sequence ID" value="NZ_AOME01000014.1"/>
</dbReference>
<accession>M0NCF0</accession>
<keyword evidence="2" id="KW-0472">Membrane</keyword>
<dbReference type="Pfam" id="PF24034">
    <property type="entry name" value="DUF7343"/>
    <property type="match status" value="1"/>
</dbReference>
<sequence>MRFRAVLCALLATVVAVTAVGPAIVYGQPGSAVDQAASPTDSADAATTIAIQPRPNGDARFQVSTRFALTSTNETRAFRTIAREFEESTNTDPIPTFRRAATAASNATRRPMNVTNVNRTATIVGQNDTSKNDTGQLVVAFTWTNFARQSDDELIVGDAFNTSQSTWLPSLTTEQTLRIETPRGHTIDTSPIGYTNRTLVWKGPRSFAPGEPRVVYDRSGAPLQPTTGENNGSGDGNGDTGPFTAVPPLVLGAGVIVLGAGAVIVGAYTWTRRETDDDGGAPDVADSETGSGTTAATAQTKSESDASAAATADQPDDEPPDDELLSDEERVERLLERNDGRMKQASIVDETGWSNAKVSQLLSAMDDTGRIEKLRIGRENLISLPNRDDERV</sequence>
<evidence type="ECO:0000313" key="5">
    <source>
        <dbReference type="EMBL" id="EMA55253.1"/>
    </source>
</evidence>
<evidence type="ECO:0008006" key="7">
    <source>
        <dbReference type="Google" id="ProtNLM"/>
    </source>
</evidence>
<protein>
    <recommendedName>
        <fullName evidence="7">HTH iclR-type domain-containing protein</fullName>
    </recommendedName>
</protein>
<proteinExistence type="predicted"/>
<dbReference type="InterPro" id="IPR055767">
    <property type="entry name" value="DUF7343"/>
</dbReference>
<organism evidence="5 6">
    <name type="scientific">Halococcus salifodinae DSM 8989</name>
    <dbReference type="NCBI Taxonomy" id="1227456"/>
    <lineage>
        <taxon>Archaea</taxon>
        <taxon>Methanobacteriati</taxon>
        <taxon>Methanobacteriota</taxon>
        <taxon>Stenosarchaea group</taxon>
        <taxon>Halobacteria</taxon>
        <taxon>Halobacteriales</taxon>
        <taxon>Halococcaceae</taxon>
        <taxon>Halococcus</taxon>
    </lineage>
</organism>
<keyword evidence="6" id="KW-1185">Reference proteome</keyword>
<feature type="region of interest" description="Disordered" evidence="1">
    <location>
        <begin position="211"/>
        <end position="241"/>
    </location>
</feature>
<dbReference type="OrthoDB" id="147932at2157"/>
<reference evidence="5 6" key="1">
    <citation type="journal article" date="2014" name="PLoS Genet.">
        <title>Phylogenetically driven sequencing of extremely halophilic archaea reveals strategies for static and dynamic osmo-response.</title>
        <authorList>
            <person name="Becker E.A."/>
            <person name="Seitzer P.M."/>
            <person name="Tritt A."/>
            <person name="Larsen D."/>
            <person name="Krusor M."/>
            <person name="Yao A.I."/>
            <person name="Wu D."/>
            <person name="Madern D."/>
            <person name="Eisen J.A."/>
            <person name="Darling A.E."/>
            <person name="Facciotti M.T."/>
        </authorList>
    </citation>
    <scope>NUCLEOTIDE SEQUENCE [LARGE SCALE GENOMIC DNA]</scope>
    <source>
        <strain evidence="5 6">DSM 8989</strain>
    </source>
</reference>
<evidence type="ECO:0000259" key="3">
    <source>
        <dbReference type="Pfam" id="PF24034"/>
    </source>
</evidence>
<feature type="domain" description="DUF7343" evidence="3">
    <location>
        <begin position="324"/>
        <end position="385"/>
    </location>
</feature>
<comment type="caution">
    <text evidence="5">The sequence shown here is derived from an EMBL/GenBank/DDBJ whole genome shotgun (WGS) entry which is preliminary data.</text>
</comment>
<feature type="transmembrane region" description="Helical" evidence="2">
    <location>
        <begin position="249"/>
        <end position="270"/>
    </location>
</feature>
<dbReference type="STRING" id="1227456.C450_02575"/>
<dbReference type="InterPro" id="IPR055769">
    <property type="entry name" value="DUF7345"/>
</dbReference>
<name>M0NCF0_9EURY</name>
<feature type="domain" description="DUF7345" evidence="4">
    <location>
        <begin position="51"/>
        <end position="185"/>
    </location>
</feature>
<feature type="compositionally biased region" description="Acidic residues" evidence="1">
    <location>
        <begin position="314"/>
        <end position="326"/>
    </location>
</feature>
<evidence type="ECO:0000313" key="6">
    <source>
        <dbReference type="Proteomes" id="UP000011625"/>
    </source>
</evidence>
<dbReference type="Pfam" id="PF24036">
    <property type="entry name" value="DUF7345"/>
    <property type="match status" value="1"/>
</dbReference>
<gene>
    <name evidence="5" type="ORF">C450_02575</name>
</gene>
<dbReference type="PATRIC" id="fig|1227456.3.peg.537"/>
<evidence type="ECO:0000256" key="1">
    <source>
        <dbReference type="SAM" id="MobiDB-lite"/>
    </source>
</evidence>